<dbReference type="STRING" id="641691.SAMN05421636_102159"/>
<gene>
    <name evidence="4" type="ORF">SAMN05421636_102159</name>
</gene>
<organism evidence="4 5">
    <name type="scientific">Pricia antarctica</name>
    <dbReference type="NCBI Taxonomy" id="641691"/>
    <lineage>
        <taxon>Bacteria</taxon>
        <taxon>Pseudomonadati</taxon>
        <taxon>Bacteroidota</taxon>
        <taxon>Flavobacteriia</taxon>
        <taxon>Flavobacteriales</taxon>
        <taxon>Flavobacteriaceae</taxon>
        <taxon>Pricia</taxon>
    </lineage>
</organism>
<keyword evidence="5" id="KW-1185">Reference proteome</keyword>
<dbReference type="PANTHER" id="PTHR35889:SF3">
    <property type="entry name" value="F-BOX DOMAIN-CONTAINING PROTEIN"/>
    <property type="match status" value="1"/>
</dbReference>
<evidence type="ECO:0000259" key="1">
    <source>
        <dbReference type="Pfam" id="PF07583"/>
    </source>
</evidence>
<dbReference type="Pfam" id="PF07635">
    <property type="entry name" value="PSCyt1"/>
    <property type="match status" value="1"/>
</dbReference>
<evidence type="ECO:0000259" key="3">
    <source>
        <dbReference type="Pfam" id="PF07635"/>
    </source>
</evidence>
<feature type="domain" description="Cytochrome C Planctomycete-type" evidence="3">
    <location>
        <begin position="56"/>
        <end position="119"/>
    </location>
</feature>
<accession>A0A1G6Y8C0</accession>
<dbReference type="InterPro" id="IPR022655">
    <property type="entry name" value="DUF1553"/>
</dbReference>
<name>A0A1G6Y8C0_9FLAO</name>
<dbReference type="RefSeq" id="WP_091865913.1">
    <property type="nucleotide sequence ID" value="NZ_FNAO01000002.1"/>
</dbReference>
<dbReference type="InterPro" id="IPR011444">
    <property type="entry name" value="DUF1549"/>
</dbReference>
<dbReference type="Pfam" id="PF07583">
    <property type="entry name" value="PSCyt2"/>
    <property type="match status" value="1"/>
</dbReference>
<evidence type="ECO:0000313" key="5">
    <source>
        <dbReference type="Proteomes" id="UP000199109"/>
    </source>
</evidence>
<dbReference type="Proteomes" id="UP000199109">
    <property type="component" value="Unassembled WGS sequence"/>
</dbReference>
<sequence>MKYKIGIIVVLSLLIGLLYTYKKGVFDSGDDEYAKLKLPETVNYNFHIKPILSDNCYTCHGPDANKRKAGLRLDLETSAFAELPESPGKFPIVPKNLRESTLYQHIISEDGDALMPPPDSKLALNPYEKRLIKKWIEQGAHFEKHWAFLTPVKAEVPKFETSDPSHKDWGENEIDGFILKKLGDNDLHPSERASDATLIRRISLDLTGLPPTPEQGKALMDDGSESNMAKIIDGFLASPAYGERMTQSWLDVARYADSHGYQDDSYRTMWPWRDWVIHAFNENLPYDRFLTWQLAGDLLPGATREQILATGFNRNHPITQEGGVIQEEYRTNYVLDRTNTLGKGILGITLECARCHDHKYDAITQRNYFEMFAFFDQVDEKGLQMDAVQAKNKKFFADPPFMTISEEETEGVLSFVNLEKGEKINVMVMNDSAPRTTRILNRGEYDQPTDSVRPGTPPTIFAFSDKLPKNRLGLAQWLTDTENPLTARVYVNRLWAMLFGRGIVETSEDFGVQGSLPTHPELLDWLAVDFMEHGWDIKYLLKKIMLSATYQQRSQMRPELERADPENKLLARSPRFRMSGEMIRDYILTTSGLLNTEVGGPSVKPYQPAGLWEETNAGADRGILTRYVPDSGDDLYRRSLYTFWKRTLPPPNMTIFDAPTRDFSEVRRQKTNTPLQALVLQNDVQVLEAARVLAQGMLEKEPDSPDLVRDVFRRILIRTPGEKELLALDAYYHDAVALYKKDGADAEKLVAVGEYGQRGTDPAKTAALMLTAQIIYNLDETITKE</sequence>
<dbReference type="PANTHER" id="PTHR35889">
    <property type="entry name" value="CYCLOINULO-OLIGOSACCHARIDE FRUCTANOTRANSFERASE-RELATED"/>
    <property type="match status" value="1"/>
</dbReference>
<evidence type="ECO:0000259" key="2">
    <source>
        <dbReference type="Pfam" id="PF07587"/>
    </source>
</evidence>
<proteinExistence type="predicted"/>
<dbReference type="OrthoDB" id="1450284at2"/>
<feature type="domain" description="DUF1553" evidence="2">
    <location>
        <begin position="470"/>
        <end position="731"/>
    </location>
</feature>
<feature type="domain" description="DUF1549" evidence="1">
    <location>
        <begin position="173"/>
        <end position="379"/>
    </location>
</feature>
<reference evidence="4 5" key="1">
    <citation type="submission" date="2016-10" db="EMBL/GenBank/DDBJ databases">
        <authorList>
            <person name="de Groot N.N."/>
        </authorList>
    </citation>
    <scope>NUCLEOTIDE SEQUENCE [LARGE SCALE GENOMIC DNA]</scope>
    <source>
        <strain evidence="4 5">DSM 23421</strain>
    </source>
</reference>
<dbReference type="AlphaFoldDB" id="A0A1G6Y8C0"/>
<protein>
    <submittedName>
        <fullName evidence="4">Planctomycete cytochrome C</fullName>
    </submittedName>
</protein>
<dbReference type="EMBL" id="FNAO01000002">
    <property type="protein sequence ID" value="SDD86744.1"/>
    <property type="molecule type" value="Genomic_DNA"/>
</dbReference>
<dbReference type="InterPro" id="IPR011429">
    <property type="entry name" value="Cyt_c_Planctomycete-type"/>
</dbReference>
<evidence type="ECO:0000313" key="4">
    <source>
        <dbReference type="EMBL" id="SDD86744.1"/>
    </source>
</evidence>
<dbReference type="Pfam" id="PF07587">
    <property type="entry name" value="PSD1"/>
    <property type="match status" value="1"/>
</dbReference>